<protein>
    <submittedName>
        <fullName evidence="1">Uncharacterized protein</fullName>
    </submittedName>
</protein>
<gene>
    <name evidence="1" type="ORF">XENOCAPTIV_002032</name>
</gene>
<reference evidence="1 2" key="1">
    <citation type="submission" date="2021-06" db="EMBL/GenBank/DDBJ databases">
        <authorList>
            <person name="Palmer J.M."/>
        </authorList>
    </citation>
    <scope>NUCLEOTIDE SEQUENCE [LARGE SCALE GENOMIC DNA]</scope>
    <source>
        <strain evidence="1 2">XC_2019</strain>
        <tissue evidence="1">Muscle</tissue>
    </source>
</reference>
<evidence type="ECO:0000313" key="1">
    <source>
        <dbReference type="EMBL" id="MEQ2197682.1"/>
    </source>
</evidence>
<organism evidence="1 2">
    <name type="scientific">Xenoophorus captivus</name>
    <dbReference type="NCBI Taxonomy" id="1517983"/>
    <lineage>
        <taxon>Eukaryota</taxon>
        <taxon>Metazoa</taxon>
        <taxon>Chordata</taxon>
        <taxon>Craniata</taxon>
        <taxon>Vertebrata</taxon>
        <taxon>Euteleostomi</taxon>
        <taxon>Actinopterygii</taxon>
        <taxon>Neopterygii</taxon>
        <taxon>Teleostei</taxon>
        <taxon>Neoteleostei</taxon>
        <taxon>Acanthomorphata</taxon>
        <taxon>Ovalentaria</taxon>
        <taxon>Atherinomorphae</taxon>
        <taxon>Cyprinodontiformes</taxon>
        <taxon>Goodeidae</taxon>
        <taxon>Xenoophorus</taxon>
    </lineage>
</organism>
<name>A0ABV0QQB8_9TELE</name>
<dbReference type="EMBL" id="JAHRIN010018006">
    <property type="protein sequence ID" value="MEQ2197682.1"/>
    <property type="molecule type" value="Genomic_DNA"/>
</dbReference>
<sequence length="116" mass="13919">MTGNKDSGHNIYKELKDSFSLLFDLSLWEEQKETMLDAVGLQIEARLVHERVRRVLPERTWLTFMSGLFLNLNEKRRKQNIEIILVCFTIQLMIWRRSEKIYNKNGFQKCSLNKRK</sequence>
<proteinExistence type="predicted"/>
<accession>A0ABV0QQB8</accession>
<keyword evidence="2" id="KW-1185">Reference proteome</keyword>
<dbReference type="Proteomes" id="UP001434883">
    <property type="component" value="Unassembled WGS sequence"/>
</dbReference>
<comment type="caution">
    <text evidence="1">The sequence shown here is derived from an EMBL/GenBank/DDBJ whole genome shotgun (WGS) entry which is preliminary data.</text>
</comment>
<evidence type="ECO:0000313" key="2">
    <source>
        <dbReference type="Proteomes" id="UP001434883"/>
    </source>
</evidence>